<evidence type="ECO:0000256" key="6">
    <source>
        <dbReference type="ARBA" id="ARBA00022679"/>
    </source>
</evidence>
<proteinExistence type="inferred from homology"/>
<dbReference type="GO" id="GO:0005829">
    <property type="term" value="C:cytosol"/>
    <property type="evidence" value="ECO:0007669"/>
    <property type="project" value="TreeGrafter"/>
</dbReference>
<dbReference type="FunFam" id="3.40.980.10:FF:000004">
    <property type="entry name" value="Molybdopterin molybdenumtransferase"/>
    <property type="match status" value="1"/>
</dbReference>
<sequence>MNADVRGHECGCDTRHPHDKPLTDLFDARQQLLGLVTPSHGTESVSLAEASGRVLAEPIRARIDLPGVDNSAMDGYALRLSELSASDQPLPISVRIPAGIDPEPLAVGSCARIFTGAPIPPGADCVIPQEQVRIDEEGHVHCLAMPSAGQHIRHRGEEVQAGDPLLDAGTRLNAISCAMLASQGMHQLKVRRRVRVALLCTGSELVVPGTPLAAGQLYNSNATLLAAALKQQHAEVLDLGIVADRAEDMRQALLDASQMADLIVCSGGVSVGEEDHVRPCLEQLGAVHLHGIAIKPGKPFTFGHVGDSLANGTPVVALPGNPTAALLAWQLLGQLCLQRRQGMHCQSPPLQLKRWSVEAGFHKRANRHRRELLRVRIEPQRGIPRALLSGSQGSNMLQAAHAADGYLIVEPGEDILQGEHYGYLPTSQFLA</sequence>
<comment type="similarity">
    <text evidence="4 11">Belongs to the MoeA family.</text>
</comment>
<dbReference type="InterPro" id="IPR036425">
    <property type="entry name" value="MoaB/Mog-like_dom_sf"/>
</dbReference>
<evidence type="ECO:0000256" key="7">
    <source>
        <dbReference type="ARBA" id="ARBA00022723"/>
    </source>
</evidence>
<keyword evidence="14" id="KW-1185">Reference proteome</keyword>
<keyword evidence="6 11" id="KW-0808">Transferase</keyword>
<dbReference type="NCBIfam" id="NF045515">
    <property type="entry name" value="Glp_gephyrin"/>
    <property type="match status" value="1"/>
</dbReference>
<dbReference type="EMBL" id="AVBC01000045">
    <property type="protein sequence ID" value="ERL49519.1"/>
    <property type="molecule type" value="Genomic_DNA"/>
</dbReference>
<dbReference type="PANTHER" id="PTHR10192:SF5">
    <property type="entry name" value="GEPHYRIN"/>
    <property type="match status" value="1"/>
</dbReference>
<comment type="function">
    <text evidence="2 11">Catalyzes the insertion of molybdate into adenylated molybdopterin with the concomitant release of AMP.</text>
</comment>
<dbReference type="InterPro" id="IPR036688">
    <property type="entry name" value="MoeA_C_domain_IV_sf"/>
</dbReference>
<dbReference type="CDD" id="cd00887">
    <property type="entry name" value="MoeA"/>
    <property type="match status" value="1"/>
</dbReference>
<evidence type="ECO:0000256" key="5">
    <source>
        <dbReference type="ARBA" id="ARBA00022505"/>
    </source>
</evidence>
<dbReference type="GO" id="GO:0046872">
    <property type="term" value="F:metal ion binding"/>
    <property type="evidence" value="ECO:0007669"/>
    <property type="project" value="UniProtKB-UniRule"/>
</dbReference>
<dbReference type="PROSITE" id="PS01079">
    <property type="entry name" value="MOCF_BIOSYNTHESIS_2"/>
    <property type="match status" value="1"/>
</dbReference>
<keyword evidence="7 11" id="KW-0479">Metal-binding</keyword>
<dbReference type="KEGG" id="hhu:AR456_08300"/>
<dbReference type="Pfam" id="PF03453">
    <property type="entry name" value="MoeA_N"/>
    <property type="match status" value="1"/>
</dbReference>
<dbReference type="InterPro" id="IPR008284">
    <property type="entry name" value="MoCF_biosynth_CS"/>
</dbReference>
<comment type="cofactor">
    <cofactor evidence="1 11">
        <name>Mg(2+)</name>
        <dbReference type="ChEBI" id="CHEBI:18420"/>
    </cofactor>
</comment>
<dbReference type="Gene3D" id="2.40.340.10">
    <property type="entry name" value="MoeA, C-terminal, domain IV"/>
    <property type="match status" value="1"/>
</dbReference>
<dbReference type="SUPFAM" id="SSF63867">
    <property type="entry name" value="MoeA C-terminal domain-like"/>
    <property type="match status" value="1"/>
</dbReference>
<dbReference type="Proteomes" id="UP000019113">
    <property type="component" value="Unassembled WGS sequence"/>
</dbReference>
<dbReference type="InterPro" id="IPR038987">
    <property type="entry name" value="MoeA-like"/>
</dbReference>
<evidence type="ECO:0000256" key="3">
    <source>
        <dbReference type="ARBA" id="ARBA00005046"/>
    </source>
</evidence>
<keyword evidence="5 11" id="KW-0500">Molybdenum</keyword>
<dbReference type="PANTHER" id="PTHR10192">
    <property type="entry name" value="MOLYBDOPTERIN BIOSYNTHESIS PROTEIN"/>
    <property type="match status" value="1"/>
</dbReference>
<evidence type="ECO:0000313" key="13">
    <source>
        <dbReference type="EMBL" id="ERL49519.1"/>
    </source>
</evidence>
<dbReference type="NCBIfam" id="TIGR00177">
    <property type="entry name" value="molyb_syn"/>
    <property type="match status" value="1"/>
</dbReference>
<evidence type="ECO:0000256" key="1">
    <source>
        <dbReference type="ARBA" id="ARBA00001946"/>
    </source>
</evidence>
<name>W1N203_9GAMM</name>
<reference evidence="13 14" key="1">
    <citation type="submission" date="2013-08" db="EMBL/GenBank/DDBJ databases">
        <title>draft genome of Halomonas huanghegensis, strain BJGMM-B45T.</title>
        <authorList>
            <person name="Miao C."/>
            <person name="Wan Y."/>
            <person name="Jin W."/>
        </authorList>
    </citation>
    <scope>NUCLEOTIDE SEQUENCE [LARGE SCALE GENOMIC DNA]</scope>
    <source>
        <strain evidence="13 14">BJGMM-B45</strain>
    </source>
</reference>
<dbReference type="Gene3D" id="3.40.980.10">
    <property type="entry name" value="MoaB/Mog-like domain"/>
    <property type="match status" value="1"/>
</dbReference>
<dbReference type="STRING" id="1178482.AR456_08300"/>
<evidence type="ECO:0000313" key="14">
    <source>
        <dbReference type="Proteomes" id="UP000019113"/>
    </source>
</evidence>
<dbReference type="SUPFAM" id="SSF53218">
    <property type="entry name" value="Molybdenum cofactor biosynthesis proteins"/>
    <property type="match status" value="1"/>
</dbReference>
<comment type="caution">
    <text evidence="13">The sequence shown here is derived from an EMBL/GenBank/DDBJ whole genome shotgun (WGS) entry which is preliminary data.</text>
</comment>
<evidence type="ECO:0000256" key="10">
    <source>
        <dbReference type="ARBA" id="ARBA00047317"/>
    </source>
</evidence>
<feature type="domain" description="MoaB/Mog" evidence="12">
    <location>
        <begin position="197"/>
        <end position="339"/>
    </location>
</feature>
<dbReference type="Gene3D" id="3.90.105.10">
    <property type="entry name" value="Molybdopterin biosynthesis moea protein, domain 2"/>
    <property type="match status" value="1"/>
</dbReference>
<dbReference type="eggNOG" id="COG0303">
    <property type="taxonomic scope" value="Bacteria"/>
</dbReference>
<accession>W1N203</accession>
<comment type="pathway">
    <text evidence="3 11">Cofactor biosynthesis; molybdopterin biosynthesis.</text>
</comment>
<evidence type="ECO:0000256" key="8">
    <source>
        <dbReference type="ARBA" id="ARBA00022842"/>
    </source>
</evidence>
<evidence type="ECO:0000259" key="12">
    <source>
        <dbReference type="SMART" id="SM00852"/>
    </source>
</evidence>
<dbReference type="InterPro" id="IPR036135">
    <property type="entry name" value="MoeA_linker/N_sf"/>
</dbReference>
<dbReference type="UniPathway" id="UPA00344"/>
<dbReference type="SUPFAM" id="SSF63882">
    <property type="entry name" value="MoeA N-terminal region -like"/>
    <property type="match status" value="1"/>
</dbReference>
<dbReference type="Pfam" id="PF03454">
    <property type="entry name" value="MoeA_C"/>
    <property type="match status" value="1"/>
</dbReference>
<protein>
    <recommendedName>
        <fullName evidence="11">Molybdopterin molybdenumtransferase</fullName>
        <ecNumber evidence="11">2.10.1.1</ecNumber>
    </recommendedName>
</protein>
<dbReference type="GO" id="GO:0061599">
    <property type="term" value="F:molybdopterin molybdotransferase activity"/>
    <property type="evidence" value="ECO:0007669"/>
    <property type="project" value="UniProtKB-UniRule"/>
</dbReference>
<evidence type="ECO:0000256" key="9">
    <source>
        <dbReference type="ARBA" id="ARBA00023150"/>
    </source>
</evidence>
<dbReference type="InterPro" id="IPR001453">
    <property type="entry name" value="MoaB/Mog_dom"/>
</dbReference>
<organism evidence="13 14">
    <name type="scientific">Halomonas huangheensis</name>
    <dbReference type="NCBI Taxonomy" id="1178482"/>
    <lineage>
        <taxon>Bacteria</taxon>
        <taxon>Pseudomonadati</taxon>
        <taxon>Pseudomonadota</taxon>
        <taxon>Gammaproteobacteria</taxon>
        <taxon>Oceanospirillales</taxon>
        <taxon>Halomonadaceae</taxon>
        <taxon>Halomonas</taxon>
    </lineage>
</organism>
<dbReference type="AlphaFoldDB" id="W1N203"/>
<keyword evidence="8 11" id="KW-0460">Magnesium</keyword>
<dbReference type="PATRIC" id="fig|1178482.3.peg.3966"/>
<evidence type="ECO:0000256" key="4">
    <source>
        <dbReference type="ARBA" id="ARBA00010763"/>
    </source>
</evidence>
<dbReference type="Gene3D" id="2.170.190.11">
    <property type="entry name" value="Molybdopterin biosynthesis moea protein, domain 3"/>
    <property type="match status" value="1"/>
</dbReference>
<dbReference type="GO" id="GO:0006777">
    <property type="term" value="P:Mo-molybdopterin cofactor biosynthetic process"/>
    <property type="evidence" value="ECO:0007669"/>
    <property type="project" value="UniProtKB-UniRule"/>
</dbReference>
<dbReference type="InterPro" id="IPR005110">
    <property type="entry name" value="MoeA_linker/N"/>
</dbReference>
<dbReference type="Pfam" id="PF00994">
    <property type="entry name" value="MoCF_biosynth"/>
    <property type="match status" value="1"/>
</dbReference>
<dbReference type="SMART" id="SM00852">
    <property type="entry name" value="MoCF_biosynth"/>
    <property type="match status" value="1"/>
</dbReference>
<gene>
    <name evidence="13" type="ORF">BJB45_06980</name>
</gene>
<dbReference type="InterPro" id="IPR005111">
    <property type="entry name" value="MoeA_C_domain_IV"/>
</dbReference>
<keyword evidence="9 11" id="KW-0501">Molybdenum cofactor biosynthesis</keyword>
<comment type="catalytic activity">
    <reaction evidence="10">
        <text>adenylyl-molybdopterin + molybdate = Mo-molybdopterin + AMP + H(+)</text>
        <dbReference type="Rhea" id="RHEA:35047"/>
        <dbReference type="ChEBI" id="CHEBI:15378"/>
        <dbReference type="ChEBI" id="CHEBI:36264"/>
        <dbReference type="ChEBI" id="CHEBI:62727"/>
        <dbReference type="ChEBI" id="CHEBI:71302"/>
        <dbReference type="ChEBI" id="CHEBI:456215"/>
        <dbReference type="EC" id="2.10.1.1"/>
    </reaction>
</comment>
<dbReference type="OrthoDB" id="9804758at2"/>
<dbReference type="EC" id="2.10.1.1" evidence="11"/>
<dbReference type="RefSeq" id="WP_021820932.1">
    <property type="nucleotide sequence ID" value="NZ_AVBC01000045.1"/>
</dbReference>
<evidence type="ECO:0000256" key="11">
    <source>
        <dbReference type="RuleBase" id="RU365090"/>
    </source>
</evidence>
<evidence type="ECO:0000256" key="2">
    <source>
        <dbReference type="ARBA" id="ARBA00002901"/>
    </source>
</evidence>